<dbReference type="EMBL" id="MTSE01000036">
    <property type="protein sequence ID" value="OUJ69190.1"/>
    <property type="molecule type" value="Genomic_DNA"/>
</dbReference>
<comment type="caution">
    <text evidence="2">The sequence shown here is derived from an EMBL/GenBank/DDBJ whole genome shotgun (WGS) entry which is preliminary data.</text>
</comment>
<dbReference type="InterPro" id="IPR027417">
    <property type="entry name" value="P-loop_NTPase"/>
</dbReference>
<proteinExistence type="predicted"/>
<dbReference type="InterPro" id="IPR052380">
    <property type="entry name" value="Viral_DNA_packaging_terminase"/>
</dbReference>
<evidence type="ECO:0000313" key="2">
    <source>
        <dbReference type="EMBL" id="OUJ69190.1"/>
    </source>
</evidence>
<feature type="domain" description="Phage terminase large subunit N-terminal" evidence="1">
    <location>
        <begin position="28"/>
        <end position="253"/>
    </location>
</feature>
<dbReference type="RefSeq" id="WP_086597180.1">
    <property type="nucleotide sequence ID" value="NZ_MTSE01000036.1"/>
</dbReference>
<gene>
    <name evidence="2" type="ORF">BXP70_26750</name>
</gene>
<organism evidence="2 3">
    <name type="scientific">Hymenobacter crusticola</name>
    <dbReference type="NCBI Taxonomy" id="1770526"/>
    <lineage>
        <taxon>Bacteria</taxon>
        <taxon>Pseudomonadati</taxon>
        <taxon>Bacteroidota</taxon>
        <taxon>Cytophagia</taxon>
        <taxon>Cytophagales</taxon>
        <taxon>Hymenobacteraceae</taxon>
        <taxon>Hymenobacter</taxon>
    </lineage>
</organism>
<reference evidence="2 3" key="1">
    <citation type="submission" date="2017-01" db="EMBL/GenBank/DDBJ databases">
        <title>A new Hymenobacter.</title>
        <authorList>
            <person name="Liang Y."/>
            <person name="Feng F."/>
        </authorList>
    </citation>
    <scope>NUCLEOTIDE SEQUENCE [LARGE SCALE GENOMIC DNA]</scope>
    <source>
        <strain evidence="2">MIMBbqt21</strain>
    </source>
</reference>
<dbReference type="Proteomes" id="UP000194873">
    <property type="component" value="Unassembled WGS sequence"/>
</dbReference>
<dbReference type="OrthoDB" id="924847at2"/>
<dbReference type="PANTHER" id="PTHR39184:SF1">
    <property type="entry name" value="PBSX PHAGE TERMINASE LARGE SUBUNIT"/>
    <property type="match status" value="1"/>
</dbReference>
<evidence type="ECO:0000313" key="3">
    <source>
        <dbReference type="Proteomes" id="UP000194873"/>
    </source>
</evidence>
<name>A0A243W5V6_9BACT</name>
<keyword evidence="3" id="KW-1185">Reference proteome</keyword>
<dbReference type="Pfam" id="PF04466">
    <property type="entry name" value="Terminase_3"/>
    <property type="match status" value="1"/>
</dbReference>
<evidence type="ECO:0000259" key="1">
    <source>
        <dbReference type="Pfam" id="PF04466"/>
    </source>
</evidence>
<dbReference type="PANTHER" id="PTHR39184">
    <property type="match status" value="1"/>
</dbReference>
<sequence length="483" mass="54859">MSVAINIQPGCVSPRFYPFLANHDRRLLLWGGRDSTKSDFVALKLLVACLALPYFKCILIRKIADTIADSQWATIKAVAEREGLDQFFFFGTSPLVIRCLLNKNLFVARGLDNPKKIKSTKDPTHAWYEEANEDSEDEVDVVSTTLRTSKPGAVIQEIFTFNPDHKGDYKEFWLWKKFFQSTGHAEDTTFSGTLDTEVDGEVVKLPYTVVHSTIRDNPWAPKERVALYKSYGDLNPATGKPYNAYKYRVWYQGLWTNKQTGNEWYYQFVRANHVRKVPYLEGLTIFQSWDANADPYSAMICAQLERIPAGTRVRVFKEYAIRGAAGGLRATARQFVLDREAHYPNSSVVYTGDASMRNRKPGSPQESAMKDVEAELLPVSSGASNAWLKHNPSVLGRRDWINALWAGEDPSIELWIDEGCTELIQDIELTQKGIGEKLKETFPDPEKGVTYQIRGHFTDVLEYLLASRFPDRLQAFLRRGAGR</sequence>
<dbReference type="Gene3D" id="3.40.50.300">
    <property type="entry name" value="P-loop containing nucleotide triphosphate hydrolases"/>
    <property type="match status" value="1"/>
</dbReference>
<dbReference type="InterPro" id="IPR035412">
    <property type="entry name" value="Terminase_L_N"/>
</dbReference>
<protein>
    <recommendedName>
        <fullName evidence="1">Phage terminase large subunit N-terminal domain-containing protein</fullName>
    </recommendedName>
</protein>
<accession>A0A243W5V6</accession>
<dbReference type="AlphaFoldDB" id="A0A243W5V6"/>